<accession>A0A6M3IJ11</accession>
<dbReference type="AlphaFoldDB" id="A0A6M3IJ11"/>
<dbReference type="EMBL" id="MT141276">
    <property type="protein sequence ID" value="QJA57496.1"/>
    <property type="molecule type" value="Genomic_DNA"/>
</dbReference>
<reference evidence="1" key="1">
    <citation type="submission" date="2020-03" db="EMBL/GenBank/DDBJ databases">
        <title>The deep terrestrial virosphere.</title>
        <authorList>
            <person name="Holmfeldt K."/>
            <person name="Nilsson E."/>
            <person name="Simone D."/>
            <person name="Lopez-Fernandez M."/>
            <person name="Wu X."/>
            <person name="de Brujin I."/>
            <person name="Lundin D."/>
            <person name="Andersson A."/>
            <person name="Bertilsson S."/>
            <person name="Dopson M."/>
        </authorList>
    </citation>
    <scope>NUCLEOTIDE SEQUENCE</scope>
    <source>
        <strain evidence="1">MM415B01630</strain>
    </source>
</reference>
<name>A0A6M3IJ11_9ZZZZ</name>
<gene>
    <name evidence="1" type="ORF">MM415B01630_0012</name>
</gene>
<sequence length="136" mass="15870">MAVSEYVWQTATHDSVRSCVKWCLNQFNLRDWQVDVVTGDDPPPQIKDEKKVQGKVVVWDNQLKALIWIPLARQKKENHNVYETVIHEMLHVLVLGLSPASKQVSELVSYRLEAPLYRLFCKDTKRQVSDERPQIE</sequence>
<proteinExistence type="predicted"/>
<evidence type="ECO:0000313" key="1">
    <source>
        <dbReference type="EMBL" id="QJA57496.1"/>
    </source>
</evidence>
<evidence type="ECO:0008006" key="2">
    <source>
        <dbReference type="Google" id="ProtNLM"/>
    </source>
</evidence>
<organism evidence="1">
    <name type="scientific">viral metagenome</name>
    <dbReference type="NCBI Taxonomy" id="1070528"/>
    <lineage>
        <taxon>unclassified sequences</taxon>
        <taxon>metagenomes</taxon>
        <taxon>organismal metagenomes</taxon>
    </lineage>
</organism>
<protein>
    <recommendedName>
        <fullName evidence="2">SprT-like domain-containing protein</fullName>
    </recommendedName>
</protein>